<gene>
    <name evidence="1" type="ORF">OFLC_LOCUS5858</name>
</gene>
<evidence type="ECO:0000313" key="3">
    <source>
        <dbReference type="WBParaSite" id="OFLC_0000585701-mRNA-1"/>
    </source>
</evidence>
<evidence type="ECO:0000313" key="2">
    <source>
        <dbReference type="Proteomes" id="UP000267606"/>
    </source>
</evidence>
<dbReference type="AlphaFoldDB" id="A0A183HEE6"/>
<dbReference type="WBParaSite" id="OFLC_0000585701-mRNA-1">
    <property type="protein sequence ID" value="OFLC_0000585701-mRNA-1"/>
    <property type="gene ID" value="OFLC_0000585701"/>
</dbReference>
<reference evidence="3" key="1">
    <citation type="submission" date="2016-06" db="UniProtKB">
        <authorList>
            <consortium name="WormBaseParasite"/>
        </authorList>
    </citation>
    <scope>IDENTIFICATION</scope>
</reference>
<keyword evidence="2" id="KW-1185">Reference proteome</keyword>
<sequence length="95" mass="10989">MSLENPEEAVSGALLMTEEYEVKVSRKDSLKDNLGNTDMEGTDNLLQWSDQCAQTFNKLQMTTHGHTSDLRRKKLLFLWRFLTLRGLFRLLGKVK</sequence>
<name>A0A183HEE6_9BILA</name>
<evidence type="ECO:0000313" key="1">
    <source>
        <dbReference type="EMBL" id="VDO44587.1"/>
    </source>
</evidence>
<dbReference type="EMBL" id="UZAJ01005269">
    <property type="protein sequence ID" value="VDO44587.1"/>
    <property type="molecule type" value="Genomic_DNA"/>
</dbReference>
<protein>
    <submittedName>
        <fullName evidence="1 3">Uncharacterized protein</fullName>
    </submittedName>
</protein>
<organism evidence="3">
    <name type="scientific">Onchocerca flexuosa</name>
    <dbReference type="NCBI Taxonomy" id="387005"/>
    <lineage>
        <taxon>Eukaryota</taxon>
        <taxon>Metazoa</taxon>
        <taxon>Ecdysozoa</taxon>
        <taxon>Nematoda</taxon>
        <taxon>Chromadorea</taxon>
        <taxon>Rhabditida</taxon>
        <taxon>Spirurina</taxon>
        <taxon>Spiruromorpha</taxon>
        <taxon>Filarioidea</taxon>
        <taxon>Onchocercidae</taxon>
        <taxon>Onchocerca</taxon>
    </lineage>
</organism>
<dbReference type="Proteomes" id="UP000267606">
    <property type="component" value="Unassembled WGS sequence"/>
</dbReference>
<reference evidence="1 2" key="2">
    <citation type="submission" date="2018-11" db="EMBL/GenBank/DDBJ databases">
        <authorList>
            <consortium name="Pathogen Informatics"/>
        </authorList>
    </citation>
    <scope>NUCLEOTIDE SEQUENCE [LARGE SCALE GENOMIC DNA]</scope>
</reference>
<proteinExistence type="predicted"/>
<accession>A0A183HEE6</accession>